<dbReference type="PANTHER" id="PTHR24320:SF227">
    <property type="entry name" value="RETINOL DEHYDROGENASE 11"/>
    <property type="match status" value="1"/>
</dbReference>
<dbReference type="GO" id="GO:0016491">
    <property type="term" value="F:oxidoreductase activity"/>
    <property type="evidence" value="ECO:0007669"/>
    <property type="project" value="UniProtKB-KW"/>
</dbReference>
<dbReference type="CDD" id="cd05327">
    <property type="entry name" value="retinol-DH_like_SDR_c_like"/>
    <property type="match status" value="1"/>
</dbReference>
<keyword evidence="2" id="KW-0560">Oxidoreductase</keyword>
<evidence type="ECO:0000256" key="2">
    <source>
        <dbReference type="ARBA" id="ARBA00023002"/>
    </source>
</evidence>
<dbReference type="PRINTS" id="PR00081">
    <property type="entry name" value="GDHRDH"/>
</dbReference>
<dbReference type="SUPFAM" id="SSF51735">
    <property type="entry name" value="NAD(P)-binding Rossmann-fold domains"/>
    <property type="match status" value="1"/>
</dbReference>
<gene>
    <name evidence="3" type="ORF">R1flu_014817</name>
</gene>
<name>A0ABD1YH74_9MARC</name>
<protein>
    <submittedName>
        <fullName evidence="3">Uncharacterized protein</fullName>
    </submittedName>
</protein>
<dbReference type="Gene3D" id="3.40.50.720">
    <property type="entry name" value="NAD(P)-binding Rossmann-like Domain"/>
    <property type="match status" value="1"/>
</dbReference>
<evidence type="ECO:0000313" key="4">
    <source>
        <dbReference type="Proteomes" id="UP001605036"/>
    </source>
</evidence>
<proteinExistence type="inferred from homology"/>
<keyword evidence="4" id="KW-1185">Reference proteome</keyword>
<comment type="similarity">
    <text evidence="1">Belongs to the short-chain dehydrogenases/reductases (SDR) family.</text>
</comment>
<dbReference type="Pfam" id="PF00106">
    <property type="entry name" value="adh_short"/>
    <property type="match status" value="1"/>
</dbReference>
<comment type="caution">
    <text evidence="3">The sequence shown here is derived from an EMBL/GenBank/DDBJ whole genome shotgun (WGS) entry which is preliminary data.</text>
</comment>
<dbReference type="EMBL" id="JBHFFA010000004">
    <property type="protein sequence ID" value="KAL2630131.1"/>
    <property type="molecule type" value="Genomic_DNA"/>
</dbReference>
<evidence type="ECO:0000313" key="3">
    <source>
        <dbReference type="EMBL" id="KAL2630131.1"/>
    </source>
</evidence>
<accession>A0ABD1YH74</accession>
<reference evidence="3 4" key="1">
    <citation type="submission" date="2024-09" db="EMBL/GenBank/DDBJ databases">
        <title>Chromosome-scale assembly of Riccia fluitans.</title>
        <authorList>
            <person name="Paukszto L."/>
            <person name="Sawicki J."/>
            <person name="Karawczyk K."/>
            <person name="Piernik-Szablinska J."/>
            <person name="Szczecinska M."/>
            <person name="Mazdziarz M."/>
        </authorList>
    </citation>
    <scope>NUCLEOTIDE SEQUENCE [LARGE SCALE GENOMIC DNA]</scope>
    <source>
        <strain evidence="3">Rf_01</strain>
        <tissue evidence="3">Aerial parts of the thallus</tissue>
    </source>
</reference>
<dbReference type="PANTHER" id="PTHR24320">
    <property type="entry name" value="RETINOL DEHYDROGENASE"/>
    <property type="match status" value="1"/>
</dbReference>
<organism evidence="3 4">
    <name type="scientific">Riccia fluitans</name>
    <dbReference type="NCBI Taxonomy" id="41844"/>
    <lineage>
        <taxon>Eukaryota</taxon>
        <taxon>Viridiplantae</taxon>
        <taxon>Streptophyta</taxon>
        <taxon>Embryophyta</taxon>
        <taxon>Marchantiophyta</taxon>
        <taxon>Marchantiopsida</taxon>
        <taxon>Marchantiidae</taxon>
        <taxon>Marchantiales</taxon>
        <taxon>Ricciaceae</taxon>
        <taxon>Riccia</taxon>
    </lineage>
</organism>
<sequence>MASTTFCRSVPSSLRLTFTASGVFCLPNLPLCSSRGLQRNASVFAKQGRVLVVSDSGSSVSSNNDRRHVIVTGGNSGIGKSTALELARQGFDVTLVCRNGKAGQNAAEDIARLTNNESIRSMVCDLASLDSIRQFAAEYKDTGLPLNALVNNAGIMACPQSYTGDGFETQLGVNHLGHFLLTALLMDKLISSASDGVQSRVVVLSSAAHMLGDIDFSDLNYKSRAYSNWGAYGQSKLANCLFSLELAKRCKQLGLPVISNSMHPGIVDTNLIRYVFPQGMRKEGAPVWPFEMPLRSLVMKVLGLKTADEGASTAIFLASSPRVRSSGLYYVDSKEAVPSSKARDERLASRLWDVSVELTKSADVLAPLGLCKEGALITK</sequence>
<evidence type="ECO:0000256" key="1">
    <source>
        <dbReference type="ARBA" id="ARBA00006484"/>
    </source>
</evidence>
<dbReference type="AlphaFoldDB" id="A0ABD1YH74"/>
<dbReference type="InterPro" id="IPR036291">
    <property type="entry name" value="NAD(P)-bd_dom_sf"/>
</dbReference>
<dbReference type="Proteomes" id="UP001605036">
    <property type="component" value="Unassembled WGS sequence"/>
</dbReference>
<dbReference type="InterPro" id="IPR002347">
    <property type="entry name" value="SDR_fam"/>
</dbReference>